<dbReference type="CDD" id="cd00371">
    <property type="entry name" value="HMA"/>
    <property type="match status" value="2"/>
</dbReference>
<proteinExistence type="predicted"/>
<dbReference type="SUPFAM" id="SSF55008">
    <property type="entry name" value="HMA, heavy metal-associated domain"/>
    <property type="match status" value="2"/>
</dbReference>
<feature type="compositionally biased region" description="Basic and acidic residues" evidence="1">
    <location>
        <begin position="114"/>
        <end position="127"/>
    </location>
</feature>
<dbReference type="InterPro" id="IPR044594">
    <property type="entry name" value="HIPP01/3/5/6"/>
</dbReference>
<dbReference type="InterPro" id="IPR006121">
    <property type="entry name" value="HMA_dom"/>
</dbReference>
<keyword evidence="4" id="KW-1185">Reference proteome</keyword>
<feature type="compositionally biased region" description="Basic and acidic residues" evidence="1">
    <location>
        <begin position="95"/>
        <end position="107"/>
    </location>
</feature>
<dbReference type="InterPro" id="IPR036163">
    <property type="entry name" value="HMA_dom_sf"/>
</dbReference>
<name>A0A7N0TH01_KALFE</name>
<feature type="domain" description="HMA" evidence="2">
    <location>
        <begin position="131"/>
        <end position="199"/>
    </location>
</feature>
<dbReference type="Pfam" id="PF00403">
    <property type="entry name" value="HMA"/>
    <property type="match status" value="2"/>
</dbReference>
<evidence type="ECO:0000256" key="1">
    <source>
        <dbReference type="SAM" id="MobiDB-lite"/>
    </source>
</evidence>
<dbReference type="AlphaFoldDB" id="A0A7N0TH01"/>
<evidence type="ECO:0000259" key="2">
    <source>
        <dbReference type="PROSITE" id="PS50846"/>
    </source>
</evidence>
<dbReference type="PROSITE" id="PS50846">
    <property type="entry name" value="HMA_2"/>
    <property type="match status" value="2"/>
</dbReference>
<feature type="region of interest" description="Disordered" evidence="1">
    <location>
        <begin position="329"/>
        <end position="348"/>
    </location>
</feature>
<dbReference type="Proteomes" id="UP000594263">
    <property type="component" value="Unplaced"/>
</dbReference>
<dbReference type="GO" id="GO:0046872">
    <property type="term" value="F:metal ion binding"/>
    <property type="evidence" value="ECO:0007669"/>
    <property type="project" value="InterPro"/>
</dbReference>
<dbReference type="Gramene" id="Kaladp0037s0015.1.v1.1">
    <property type="protein sequence ID" value="Kaladp0037s0015.1.v1.1"/>
    <property type="gene ID" value="Kaladp0037s0015.v1.1"/>
</dbReference>
<accession>A0A7N0TH01</accession>
<organism evidence="3 4">
    <name type="scientific">Kalanchoe fedtschenkoi</name>
    <name type="common">Lavender scallops</name>
    <name type="synonym">South American air plant</name>
    <dbReference type="NCBI Taxonomy" id="63787"/>
    <lineage>
        <taxon>Eukaryota</taxon>
        <taxon>Viridiplantae</taxon>
        <taxon>Streptophyta</taxon>
        <taxon>Embryophyta</taxon>
        <taxon>Tracheophyta</taxon>
        <taxon>Spermatophyta</taxon>
        <taxon>Magnoliopsida</taxon>
        <taxon>eudicotyledons</taxon>
        <taxon>Gunneridae</taxon>
        <taxon>Pentapetalae</taxon>
        <taxon>Saxifragales</taxon>
        <taxon>Crassulaceae</taxon>
        <taxon>Kalanchoe</taxon>
    </lineage>
</organism>
<feature type="region of interest" description="Disordered" evidence="1">
    <location>
        <begin position="1"/>
        <end position="21"/>
    </location>
</feature>
<evidence type="ECO:0000313" key="3">
    <source>
        <dbReference type="EnsemblPlants" id="Kaladp0037s0015.1.v1.1"/>
    </source>
</evidence>
<dbReference type="PANTHER" id="PTHR46413">
    <property type="entry name" value="HEAVY METAL-ASSOCIATED ISOPRENYLATED PLANT PROTEIN 6"/>
    <property type="match status" value="1"/>
</dbReference>
<feature type="domain" description="HMA" evidence="2">
    <location>
        <begin position="24"/>
        <end position="87"/>
    </location>
</feature>
<dbReference type="OMA" id="YYEYSFP"/>
<protein>
    <recommendedName>
        <fullName evidence="2">HMA domain-containing protein</fullName>
    </recommendedName>
</protein>
<reference evidence="3" key="1">
    <citation type="submission" date="2021-01" db="UniProtKB">
        <authorList>
            <consortium name="EnsemblPlants"/>
        </authorList>
    </citation>
    <scope>IDENTIFICATION</scope>
</reference>
<evidence type="ECO:0000313" key="4">
    <source>
        <dbReference type="Proteomes" id="UP000594263"/>
    </source>
</evidence>
<dbReference type="EnsemblPlants" id="Kaladp0037s0015.1.v1.1">
    <property type="protein sequence ID" value="Kaladp0037s0015.1.v1.1"/>
    <property type="gene ID" value="Kaladp0037s0015.v1.1"/>
</dbReference>
<sequence>MGELKPDADQDNKKPDAVGKDDGAVNVILKLDMHCSGCVKKLKKFVRGIDGVAAVKVDFDSNKLTATGKVDPSKLRELLAGKTNKKVELISPQPKKPDLAAEEKPAEKPSPPPDKPKEAEEAPKPIKEAPPSTVVLKTKLHCDGCIHKIRRIVARFKGVQDVMIDGATDLVTVTGTMDVTEMIPYLVVKLRRNVELVLTEKKDDSGDKKSASAVSAADGCENKKDAALDGGDKVGQEKAVVKEPKKDEEGVETVKVDAQKMVYQPSYGGYNHNFPTAGPSTSYWYGGGGGYGQDGGMWGQGYDGGRAAEERSNVGYVVEHFQYQNHHAPPYEEPGMFSDENPNACSVM</sequence>
<dbReference type="Gene3D" id="3.30.70.100">
    <property type="match status" value="2"/>
</dbReference>
<feature type="region of interest" description="Disordered" evidence="1">
    <location>
        <begin position="85"/>
        <end position="132"/>
    </location>
</feature>
<dbReference type="PANTHER" id="PTHR46413:SF1">
    <property type="entry name" value="HEAVY METAL-ASSOCIATED ISOPRENYLATED PLANT PROTEIN 6"/>
    <property type="match status" value="1"/>
</dbReference>